<accession>A0AAN8YZ66</accession>
<dbReference type="SUPFAM" id="SSF53927">
    <property type="entry name" value="Cytidine deaminase-like"/>
    <property type="match status" value="1"/>
</dbReference>
<comment type="caution">
    <text evidence="2">The sequence shown here is derived from an EMBL/GenBank/DDBJ whole genome shotgun (WGS) entry which is preliminary data.</text>
</comment>
<reference evidence="2 3" key="1">
    <citation type="submission" date="2023-12" db="EMBL/GenBank/DDBJ databases">
        <title>A high-quality genome assembly for Dillenia turbinata (Dilleniales).</title>
        <authorList>
            <person name="Chanderbali A."/>
        </authorList>
    </citation>
    <scope>NUCLEOTIDE SEQUENCE [LARGE SCALE GENOMIC DNA]</scope>
    <source>
        <strain evidence="2">LSX21</strain>
        <tissue evidence="2">Leaf</tissue>
    </source>
</reference>
<gene>
    <name evidence="2" type="ORF">RJ641_016814</name>
</gene>
<evidence type="ECO:0000313" key="3">
    <source>
        <dbReference type="Proteomes" id="UP001370490"/>
    </source>
</evidence>
<sequence length="255" mass="27898">MLAQEPRLSAFIPISNYGLDLYGRGVAYVCVKKNTYCYSRTCAIILKVTPLPIVIVEAITGVEPVEMELYAFAECMADAGELAENATAYVSLKPCNHYGRTPCTEALIKAKVKKIVVGMVEPIPIVASKGVDRLRDAGIDVTEVWRKDGSPLWLQCNVVTIAEIFPINLCLSCMCLSECFTMIHRYSLSVNGHILDELGEGAKESGGYYSKLLQEYDAVIFSPLLLSDVSFLLSKEPGANQPLQIVIAKNPISPV</sequence>
<keyword evidence="3" id="KW-1185">Reference proteome</keyword>
<dbReference type="Gene3D" id="3.40.140.10">
    <property type="entry name" value="Cytidine Deaminase, domain 2"/>
    <property type="match status" value="1"/>
</dbReference>
<dbReference type="InterPro" id="IPR016193">
    <property type="entry name" value="Cytidine_deaminase-like"/>
</dbReference>
<name>A0AAN8YZ66_9MAGN</name>
<dbReference type="EMBL" id="JBAMMX010000022">
    <property type="protein sequence ID" value="KAK6918392.1"/>
    <property type="molecule type" value="Genomic_DNA"/>
</dbReference>
<dbReference type="GO" id="GO:0003824">
    <property type="term" value="F:catalytic activity"/>
    <property type="evidence" value="ECO:0007669"/>
    <property type="project" value="InterPro"/>
</dbReference>
<protein>
    <submittedName>
        <fullName evidence="2">Cytidine and deoxycytidylate deaminase domain</fullName>
    </submittedName>
</protein>
<dbReference type="Pfam" id="PF00383">
    <property type="entry name" value="dCMP_cyt_deam_1"/>
    <property type="match status" value="1"/>
</dbReference>
<feature type="domain" description="CMP/dCMP-type deaminase" evidence="1">
    <location>
        <begin position="68"/>
        <end position="119"/>
    </location>
</feature>
<evidence type="ECO:0000259" key="1">
    <source>
        <dbReference type="Pfam" id="PF00383"/>
    </source>
</evidence>
<dbReference type="Proteomes" id="UP001370490">
    <property type="component" value="Unassembled WGS sequence"/>
</dbReference>
<dbReference type="InterPro" id="IPR002125">
    <property type="entry name" value="CMP_dCMP_dom"/>
</dbReference>
<organism evidence="2 3">
    <name type="scientific">Dillenia turbinata</name>
    <dbReference type="NCBI Taxonomy" id="194707"/>
    <lineage>
        <taxon>Eukaryota</taxon>
        <taxon>Viridiplantae</taxon>
        <taxon>Streptophyta</taxon>
        <taxon>Embryophyta</taxon>
        <taxon>Tracheophyta</taxon>
        <taxon>Spermatophyta</taxon>
        <taxon>Magnoliopsida</taxon>
        <taxon>eudicotyledons</taxon>
        <taxon>Gunneridae</taxon>
        <taxon>Pentapetalae</taxon>
        <taxon>Dilleniales</taxon>
        <taxon>Dilleniaceae</taxon>
        <taxon>Dillenia</taxon>
    </lineage>
</organism>
<dbReference type="AlphaFoldDB" id="A0AAN8YZ66"/>
<evidence type="ECO:0000313" key="2">
    <source>
        <dbReference type="EMBL" id="KAK6918392.1"/>
    </source>
</evidence>
<proteinExistence type="predicted"/>